<protein>
    <submittedName>
        <fullName evidence="2">GNAT family N-acetyltransferase</fullName>
        <ecNumber evidence="2">2.3.1.-</ecNumber>
    </submittedName>
</protein>
<dbReference type="InterPro" id="IPR038740">
    <property type="entry name" value="BioF2-like_GNAT_dom"/>
</dbReference>
<reference evidence="2" key="1">
    <citation type="submission" date="2023-07" db="EMBL/GenBank/DDBJ databases">
        <title>Two novel species in the genus Flavivirga.</title>
        <authorList>
            <person name="Kwon K."/>
        </authorList>
    </citation>
    <scope>NUCLEOTIDE SEQUENCE</scope>
    <source>
        <strain evidence="2">KCTC 52353</strain>
    </source>
</reference>
<dbReference type="EMBL" id="JAUOEK010000142">
    <property type="protein sequence ID" value="MDO5971138.1"/>
    <property type="molecule type" value="Genomic_DNA"/>
</dbReference>
<dbReference type="InterPro" id="IPR016181">
    <property type="entry name" value="Acyl_CoA_acyltransferase"/>
</dbReference>
<proteinExistence type="predicted"/>
<dbReference type="GO" id="GO:0016746">
    <property type="term" value="F:acyltransferase activity"/>
    <property type="evidence" value="ECO:0007669"/>
    <property type="project" value="UniProtKB-KW"/>
</dbReference>
<feature type="domain" description="BioF2-like acetyltransferase" evidence="1">
    <location>
        <begin position="104"/>
        <end position="251"/>
    </location>
</feature>
<dbReference type="EC" id="2.3.1.-" evidence="2"/>
<evidence type="ECO:0000259" key="1">
    <source>
        <dbReference type="Pfam" id="PF13480"/>
    </source>
</evidence>
<dbReference type="RefSeq" id="WP_303278842.1">
    <property type="nucleotide sequence ID" value="NZ_JAUOEK010000142.1"/>
</dbReference>
<organism evidence="2 3">
    <name type="scientific">Flavivirga aquimarina</name>
    <dbReference type="NCBI Taxonomy" id="2027862"/>
    <lineage>
        <taxon>Bacteria</taxon>
        <taxon>Pseudomonadati</taxon>
        <taxon>Bacteroidota</taxon>
        <taxon>Flavobacteriia</taxon>
        <taxon>Flavobacteriales</taxon>
        <taxon>Flavobacteriaceae</taxon>
        <taxon>Flavivirga</taxon>
    </lineage>
</organism>
<accession>A0ABT8WDJ7</accession>
<evidence type="ECO:0000313" key="2">
    <source>
        <dbReference type="EMBL" id="MDO5971138.1"/>
    </source>
</evidence>
<gene>
    <name evidence="2" type="ORF">Q4Q35_15120</name>
</gene>
<sequence length="313" mass="37119">MIINKFFKSNQFVFDLFLEGKIASLYTSKVSNALTKKTIHTINSFGITPIKRVFIAKDIPEYLNIKLNNQNTLKARKVNQYKGYLVNLLNYATVEDYLKENLSRRNRKNLFSKQRKLERNHKITNKVYFGNIDKSSFESIFNSFYDLLKKRFQEKKAHNRYLASWESLKTLAYKSILEKDASLHIIFDNGTPITITLNFHRSDVVFSHIQTYDTNYTSYNMGDISMLNHLKWCFENGISIFDLAIGKSDYKDKWCNYEYDFFYHIHYNNKSVISKIIAKIVFWELKILKSLRDRNIIGNLINFDKILYLIKKC</sequence>
<keyword evidence="2" id="KW-0808">Transferase</keyword>
<dbReference type="Gene3D" id="3.40.630.30">
    <property type="match status" value="1"/>
</dbReference>
<keyword evidence="3" id="KW-1185">Reference proteome</keyword>
<dbReference type="SUPFAM" id="SSF55729">
    <property type="entry name" value="Acyl-CoA N-acyltransferases (Nat)"/>
    <property type="match status" value="1"/>
</dbReference>
<name>A0ABT8WDJ7_9FLAO</name>
<dbReference type="Proteomes" id="UP001176883">
    <property type="component" value="Unassembled WGS sequence"/>
</dbReference>
<comment type="caution">
    <text evidence="2">The sequence shown here is derived from an EMBL/GenBank/DDBJ whole genome shotgun (WGS) entry which is preliminary data.</text>
</comment>
<evidence type="ECO:0000313" key="3">
    <source>
        <dbReference type="Proteomes" id="UP001176883"/>
    </source>
</evidence>
<keyword evidence="2" id="KW-0012">Acyltransferase</keyword>
<dbReference type="Pfam" id="PF13480">
    <property type="entry name" value="Acetyltransf_6"/>
    <property type="match status" value="1"/>
</dbReference>